<dbReference type="EMBL" id="CP001769">
    <property type="protein sequence ID" value="ADB37172.1"/>
    <property type="molecule type" value="Genomic_DNA"/>
</dbReference>
<evidence type="ECO:0000256" key="1">
    <source>
        <dbReference type="SAM" id="Phobius"/>
    </source>
</evidence>
<name>D2QK50_SPILD</name>
<keyword evidence="1" id="KW-0812">Transmembrane</keyword>
<sequence>MNQTFSVSRFGRLLRKYFIDSRGQLLANLGLLMVVLLAVAFILYSGNPLPVSRNRVIPFFFIGWAAWYVFIWQQTEALNHKERAMTYLMQPASQLEKIGLIWLVSGAGFVVVYCLLFGLVDVAGVQYVNSREWPAGTPVLEPYYYTFEGFKPNLWVLTVLLHPFALVFLLVVRRYSLPSVAILTFLLIFLGIILNSLIMGSLIDIGEGNRIAPFDRLGVPSPINKKLYRLIDLPQPIGNQIRYAVGLLAVVILYITAYFRLKEREV</sequence>
<gene>
    <name evidence="2" type="ordered locus">Slin_1121</name>
</gene>
<protein>
    <submittedName>
        <fullName evidence="2">Uncharacterized protein</fullName>
    </submittedName>
</protein>
<keyword evidence="1" id="KW-1133">Transmembrane helix</keyword>
<keyword evidence="1" id="KW-0472">Membrane</keyword>
<evidence type="ECO:0000313" key="2">
    <source>
        <dbReference type="EMBL" id="ADB37172.1"/>
    </source>
</evidence>
<evidence type="ECO:0000313" key="3">
    <source>
        <dbReference type="Proteomes" id="UP000002028"/>
    </source>
</evidence>
<dbReference type="AlphaFoldDB" id="D2QK50"/>
<dbReference type="KEGG" id="sli:Slin_1121"/>
<feature type="transmembrane region" description="Helical" evidence="1">
    <location>
        <begin position="56"/>
        <end position="78"/>
    </location>
</feature>
<reference evidence="2 3" key="1">
    <citation type="journal article" date="2010" name="Stand. Genomic Sci.">
        <title>Complete genome sequence of Spirosoma linguale type strain (1).</title>
        <authorList>
            <person name="Lail K."/>
            <person name="Sikorski J."/>
            <person name="Saunders E."/>
            <person name="Lapidus A."/>
            <person name="Glavina Del Rio T."/>
            <person name="Copeland A."/>
            <person name="Tice H."/>
            <person name="Cheng J.-F."/>
            <person name="Lucas S."/>
            <person name="Nolan M."/>
            <person name="Bruce D."/>
            <person name="Goodwin L."/>
            <person name="Pitluck S."/>
            <person name="Ivanova N."/>
            <person name="Mavromatis K."/>
            <person name="Ovchinnikova G."/>
            <person name="Pati A."/>
            <person name="Chen A."/>
            <person name="Palaniappan K."/>
            <person name="Land M."/>
            <person name="Hauser L."/>
            <person name="Chang Y.-J."/>
            <person name="Jeffries C.D."/>
            <person name="Chain P."/>
            <person name="Brettin T."/>
            <person name="Detter J.C."/>
            <person name="Schuetze A."/>
            <person name="Rohde M."/>
            <person name="Tindall B.J."/>
            <person name="Goeker M."/>
            <person name="Bristow J."/>
            <person name="Eisen J.A."/>
            <person name="Markowitz V."/>
            <person name="Hugenholtz P."/>
            <person name="Kyrpides N.C."/>
            <person name="Klenk H.-P."/>
            <person name="Chen F."/>
        </authorList>
    </citation>
    <scope>NUCLEOTIDE SEQUENCE [LARGE SCALE GENOMIC DNA]</scope>
    <source>
        <strain evidence="3">ATCC 33905 / DSM 74 / LMG 10896 / Claus 1</strain>
    </source>
</reference>
<keyword evidence="3" id="KW-1185">Reference proteome</keyword>
<feature type="transmembrane region" description="Helical" evidence="1">
    <location>
        <begin position="25"/>
        <end position="44"/>
    </location>
</feature>
<feature type="transmembrane region" description="Helical" evidence="1">
    <location>
        <begin position="241"/>
        <end position="261"/>
    </location>
</feature>
<dbReference type="HOGENOM" id="CLU_1045486_0_0_10"/>
<dbReference type="STRING" id="504472.Slin_1121"/>
<proteinExistence type="predicted"/>
<feature type="transmembrane region" description="Helical" evidence="1">
    <location>
        <begin position="99"/>
        <end position="120"/>
    </location>
</feature>
<dbReference type="RefSeq" id="WP_012925723.1">
    <property type="nucleotide sequence ID" value="NC_013730.1"/>
</dbReference>
<feature type="transmembrane region" description="Helical" evidence="1">
    <location>
        <begin position="179"/>
        <end position="203"/>
    </location>
</feature>
<dbReference type="Proteomes" id="UP000002028">
    <property type="component" value="Chromosome"/>
</dbReference>
<accession>D2QK50</accession>
<feature type="transmembrane region" description="Helical" evidence="1">
    <location>
        <begin position="154"/>
        <end position="172"/>
    </location>
</feature>
<organism evidence="2 3">
    <name type="scientific">Spirosoma linguale (strain ATCC 33905 / DSM 74 / LMG 10896 / Claus 1)</name>
    <dbReference type="NCBI Taxonomy" id="504472"/>
    <lineage>
        <taxon>Bacteria</taxon>
        <taxon>Pseudomonadati</taxon>
        <taxon>Bacteroidota</taxon>
        <taxon>Cytophagia</taxon>
        <taxon>Cytophagales</taxon>
        <taxon>Cytophagaceae</taxon>
        <taxon>Spirosoma</taxon>
    </lineage>
</organism>